<dbReference type="InterPro" id="IPR050090">
    <property type="entry name" value="Tyrosine_recombinase_XerCD"/>
</dbReference>
<organism evidence="5 6">
    <name type="scientific">Ruegeria spongiae</name>
    <dbReference type="NCBI Taxonomy" id="2942209"/>
    <lineage>
        <taxon>Bacteria</taxon>
        <taxon>Pseudomonadati</taxon>
        <taxon>Pseudomonadota</taxon>
        <taxon>Alphaproteobacteria</taxon>
        <taxon>Rhodobacterales</taxon>
        <taxon>Roseobacteraceae</taxon>
        <taxon>Ruegeria</taxon>
    </lineage>
</organism>
<dbReference type="PANTHER" id="PTHR30349:SF94">
    <property type="entry name" value="INTEGRASE_RECOMBINASE HI_1414-RELATED"/>
    <property type="match status" value="1"/>
</dbReference>
<dbReference type="InterPro" id="IPR010998">
    <property type="entry name" value="Integrase_recombinase_N"/>
</dbReference>
<dbReference type="Gene3D" id="1.10.150.130">
    <property type="match status" value="1"/>
</dbReference>
<dbReference type="PANTHER" id="PTHR30349">
    <property type="entry name" value="PHAGE INTEGRASE-RELATED"/>
    <property type="match status" value="1"/>
</dbReference>
<evidence type="ECO:0000256" key="1">
    <source>
        <dbReference type="ARBA" id="ARBA00022908"/>
    </source>
</evidence>
<evidence type="ECO:0000259" key="4">
    <source>
        <dbReference type="PROSITE" id="PS51898"/>
    </source>
</evidence>
<evidence type="ECO:0000256" key="3">
    <source>
        <dbReference type="ARBA" id="ARBA00023172"/>
    </source>
</evidence>
<sequence length="361" mass="41609">MASIIERTRKDGSKSFLAQIIRRASNYQESRTFDKRKTAETWAKNREKEIDKEIAAGRTPKKRSEKRVTLADAIDKYIDESMTEIGKTKAQVLRTIRDEYDISQMPCDRIASHDIVKFVQQLHDRPGLNSASTALNYLSHLSGVFSTARPLWGFALDAQAMKDAQKACSAMGFVSKPDERTRRPTLDELDKLMTYFVRATEANPRTMPMHKVVAFALFSTRRQAEICRITWEDYEPDEQRVLVRKMKNPGEKGGVDTWVELPDPCCAIIDAMPKKKDRIFPYNSDTVSRRFTEACKFLGIEDLHFHDLRHEGTSRLAEIGRTVPQLASATGHKAWKSLERYTHVRQLGDKYECWEWIERVT</sequence>
<gene>
    <name evidence="5" type="ORF">M3P21_14815</name>
</gene>
<evidence type="ECO:0000313" key="5">
    <source>
        <dbReference type="EMBL" id="MCL6284806.1"/>
    </source>
</evidence>
<evidence type="ECO:0000256" key="2">
    <source>
        <dbReference type="ARBA" id="ARBA00023125"/>
    </source>
</evidence>
<dbReference type="SUPFAM" id="SSF56349">
    <property type="entry name" value="DNA breaking-rejoining enzymes"/>
    <property type="match status" value="1"/>
</dbReference>
<dbReference type="EMBL" id="JAMFMB010000018">
    <property type="protein sequence ID" value="MCL6284806.1"/>
    <property type="molecule type" value="Genomic_DNA"/>
</dbReference>
<name>A0ABT0Q4M0_9RHOB</name>
<dbReference type="InterPro" id="IPR002104">
    <property type="entry name" value="Integrase_catalytic"/>
</dbReference>
<dbReference type="InterPro" id="IPR013762">
    <property type="entry name" value="Integrase-like_cat_sf"/>
</dbReference>
<dbReference type="CDD" id="cd00796">
    <property type="entry name" value="INT_Rci_Hp1_C"/>
    <property type="match status" value="1"/>
</dbReference>
<keyword evidence="2" id="KW-0238">DNA-binding</keyword>
<reference evidence="5" key="1">
    <citation type="submission" date="2022-05" db="EMBL/GenBank/DDBJ databases">
        <authorList>
            <person name="Park J.-S."/>
        </authorList>
    </citation>
    <scope>NUCLEOTIDE SEQUENCE</scope>
    <source>
        <strain evidence="5">2012CJ41-6</strain>
    </source>
</reference>
<dbReference type="Pfam" id="PF00589">
    <property type="entry name" value="Phage_integrase"/>
    <property type="match status" value="1"/>
</dbReference>
<dbReference type="RefSeq" id="WP_249711004.1">
    <property type="nucleotide sequence ID" value="NZ_JAMFMB010000018.1"/>
</dbReference>
<proteinExistence type="predicted"/>
<evidence type="ECO:0000313" key="6">
    <source>
        <dbReference type="Proteomes" id="UP001203880"/>
    </source>
</evidence>
<keyword evidence="6" id="KW-1185">Reference proteome</keyword>
<feature type="domain" description="Tyr recombinase" evidence="4">
    <location>
        <begin position="179"/>
        <end position="355"/>
    </location>
</feature>
<keyword evidence="3" id="KW-0233">DNA recombination</keyword>
<protein>
    <submittedName>
        <fullName evidence="5">Site-specific integrase</fullName>
    </submittedName>
</protein>
<dbReference type="Proteomes" id="UP001203880">
    <property type="component" value="Unassembled WGS sequence"/>
</dbReference>
<dbReference type="InterPro" id="IPR011010">
    <property type="entry name" value="DNA_brk_join_enz"/>
</dbReference>
<dbReference type="Gene3D" id="1.10.443.10">
    <property type="entry name" value="Intergrase catalytic core"/>
    <property type="match status" value="1"/>
</dbReference>
<keyword evidence="1" id="KW-0229">DNA integration</keyword>
<dbReference type="PROSITE" id="PS51898">
    <property type="entry name" value="TYR_RECOMBINASE"/>
    <property type="match status" value="1"/>
</dbReference>
<accession>A0ABT0Q4M0</accession>
<comment type="caution">
    <text evidence="5">The sequence shown here is derived from an EMBL/GenBank/DDBJ whole genome shotgun (WGS) entry which is preliminary data.</text>
</comment>